<evidence type="ECO:0000313" key="2">
    <source>
        <dbReference type="Proteomes" id="UP000324222"/>
    </source>
</evidence>
<dbReference type="EMBL" id="VSRR010000121">
    <property type="protein sequence ID" value="MPC10528.1"/>
    <property type="molecule type" value="Genomic_DNA"/>
</dbReference>
<name>A0A5B7CN85_PORTR</name>
<dbReference type="Proteomes" id="UP000324222">
    <property type="component" value="Unassembled WGS sequence"/>
</dbReference>
<sequence>MAMADVPGQVFPHISAVGAVRTGERPLPGVSDQVTFKVVASLGASKYLATGRAVEGGTEVCLAERLPSPRRRAAFTDPVVVHTRDNCCGGCDSRWQEEAGVGTCPRPARLPV</sequence>
<organism evidence="1 2">
    <name type="scientific">Portunus trituberculatus</name>
    <name type="common">Swimming crab</name>
    <name type="synonym">Neptunus trituberculatus</name>
    <dbReference type="NCBI Taxonomy" id="210409"/>
    <lineage>
        <taxon>Eukaryota</taxon>
        <taxon>Metazoa</taxon>
        <taxon>Ecdysozoa</taxon>
        <taxon>Arthropoda</taxon>
        <taxon>Crustacea</taxon>
        <taxon>Multicrustacea</taxon>
        <taxon>Malacostraca</taxon>
        <taxon>Eumalacostraca</taxon>
        <taxon>Eucarida</taxon>
        <taxon>Decapoda</taxon>
        <taxon>Pleocyemata</taxon>
        <taxon>Brachyura</taxon>
        <taxon>Eubrachyura</taxon>
        <taxon>Portunoidea</taxon>
        <taxon>Portunidae</taxon>
        <taxon>Portuninae</taxon>
        <taxon>Portunus</taxon>
    </lineage>
</organism>
<protein>
    <submittedName>
        <fullName evidence="1">Uncharacterized protein</fullName>
    </submittedName>
</protein>
<keyword evidence="2" id="KW-1185">Reference proteome</keyword>
<proteinExistence type="predicted"/>
<comment type="caution">
    <text evidence="1">The sequence shown here is derived from an EMBL/GenBank/DDBJ whole genome shotgun (WGS) entry which is preliminary data.</text>
</comment>
<evidence type="ECO:0000313" key="1">
    <source>
        <dbReference type="EMBL" id="MPC10528.1"/>
    </source>
</evidence>
<accession>A0A5B7CN85</accession>
<reference evidence="1 2" key="1">
    <citation type="submission" date="2019-05" db="EMBL/GenBank/DDBJ databases">
        <title>Another draft genome of Portunus trituberculatus and its Hox gene families provides insights of decapod evolution.</title>
        <authorList>
            <person name="Jeong J.-H."/>
            <person name="Song I."/>
            <person name="Kim S."/>
            <person name="Choi T."/>
            <person name="Kim D."/>
            <person name="Ryu S."/>
            <person name="Kim W."/>
        </authorList>
    </citation>
    <scope>NUCLEOTIDE SEQUENCE [LARGE SCALE GENOMIC DNA]</scope>
    <source>
        <tissue evidence="1">Muscle</tissue>
    </source>
</reference>
<gene>
    <name evidence="1" type="ORF">E2C01_003164</name>
</gene>
<dbReference type="AlphaFoldDB" id="A0A5B7CN85"/>